<dbReference type="OrthoDB" id="6238202at2"/>
<accession>K2KHG3</accession>
<dbReference type="eggNOG" id="ENOG5031IBY">
    <property type="taxonomic scope" value="Bacteria"/>
</dbReference>
<name>K2KHG3_9GAMM</name>
<dbReference type="PATRIC" id="fig|740709.3.peg.2025"/>
<dbReference type="Proteomes" id="UP000014115">
    <property type="component" value="Unassembled WGS sequence"/>
</dbReference>
<keyword evidence="1" id="KW-0732">Signal</keyword>
<evidence type="ECO:0000313" key="2">
    <source>
        <dbReference type="EMBL" id="EKE82104.1"/>
    </source>
</evidence>
<comment type="caution">
    <text evidence="2">The sequence shown here is derived from an EMBL/GenBank/DDBJ whole genome shotgun (WGS) entry which is preliminary data.</text>
</comment>
<dbReference type="RefSeq" id="WP_008489308.1">
    <property type="nucleotide sequence ID" value="NZ_AMRG01000012.1"/>
</dbReference>
<dbReference type="STRING" id="740709.A10D4_10014"/>
<evidence type="ECO:0000256" key="1">
    <source>
        <dbReference type="SAM" id="SignalP"/>
    </source>
</evidence>
<sequence length="250" mass="28230">MLRSLALIGTLITTALPTWAQPVPESVATLLKQQFSQQMQANLYFDELSYNLQRASVSANDVRIETRIKQLSEPLNQAIIAEQLSFTGSLEALTQQQILIHDATIKNGQLTIAYYQTGRSNLHDLLQRVGQLHQRNGQNLSSQRDDSRLSWQRVAWQQPTADASVAWQIERLVFDNVTVNLFDQEKPILSVKLPQLIFDDLGSEQTPEQHIQAVLWPIINSVAKSVWAGDENVIAVDKTALMKFLWREAG</sequence>
<feature type="signal peptide" evidence="1">
    <location>
        <begin position="1"/>
        <end position="20"/>
    </location>
</feature>
<protein>
    <submittedName>
        <fullName evidence="2">Uncharacterized protein</fullName>
    </submittedName>
</protein>
<organism evidence="2 3">
    <name type="scientific">Idiomarina xiamenensis 10-D-4</name>
    <dbReference type="NCBI Taxonomy" id="740709"/>
    <lineage>
        <taxon>Bacteria</taxon>
        <taxon>Pseudomonadati</taxon>
        <taxon>Pseudomonadota</taxon>
        <taxon>Gammaproteobacteria</taxon>
        <taxon>Alteromonadales</taxon>
        <taxon>Idiomarinaceae</taxon>
        <taxon>Idiomarina</taxon>
    </lineage>
</organism>
<proteinExistence type="predicted"/>
<gene>
    <name evidence="2" type="ORF">A10D4_10014</name>
</gene>
<feature type="chain" id="PRO_5003862923" evidence="1">
    <location>
        <begin position="21"/>
        <end position="250"/>
    </location>
</feature>
<evidence type="ECO:0000313" key="3">
    <source>
        <dbReference type="Proteomes" id="UP000014115"/>
    </source>
</evidence>
<keyword evidence="3" id="KW-1185">Reference proteome</keyword>
<reference evidence="2 3" key="1">
    <citation type="journal article" date="2012" name="J. Bacteriol.">
        <title>Genome Sequence of Idiomarina xiamenensis Type Strain 10-D-4.</title>
        <authorList>
            <person name="Lai Q."/>
            <person name="Wang L."/>
            <person name="Wang W."/>
            <person name="Shao Z."/>
        </authorList>
    </citation>
    <scope>NUCLEOTIDE SEQUENCE [LARGE SCALE GENOMIC DNA]</scope>
    <source>
        <strain evidence="2 3">10-D-4</strain>
    </source>
</reference>
<dbReference type="AlphaFoldDB" id="K2KHG3"/>
<dbReference type="EMBL" id="AMRG01000012">
    <property type="protein sequence ID" value="EKE82104.1"/>
    <property type="molecule type" value="Genomic_DNA"/>
</dbReference>